<dbReference type="EMBL" id="JAOPEN010000001">
    <property type="protein sequence ID" value="KAJ4864124.1"/>
    <property type="molecule type" value="Genomic_DNA"/>
</dbReference>
<dbReference type="AlphaFoldDB" id="A0A9W9ECH4"/>
<gene>
    <name evidence="2" type="ORF">T069G_00654</name>
</gene>
<sequence>MSSSKPPSAKPLPQKPFKVIPNHPLRTRPAAPLQALPQLPQSRLRADSDTLPSNSHQLKNLKITQYCRIQVHEARDGAPGLVQYWIRADYVLSDRLKDSDVPKGHWSKLVELAKAVCGDRSANSRSEVRMLTAFYSPDDTSKVDMKVESLPLELQ</sequence>
<reference evidence="2" key="1">
    <citation type="submission" date="2022-09" db="EMBL/GenBank/DDBJ databases">
        <title>Chromosome-level assembly of Trichoderma breve T069, a fungus used in development of biopesticide product.</title>
        <authorList>
            <person name="Lin R."/>
            <person name="Liu T."/>
        </authorList>
    </citation>
    <scope>NUCLEOTIDE SEQUENCE</scope>
    <source>
        <strain evidence="2">T069</strain>
    </source>
</reference>
<keyword evidence="3" id="KW-1185">Reference proteome</keyword>
<evidence type="ECO:0000256" key="1">
    <source>
        <dbReference type="SAM" id="MobiDB-lite"/>
    </source>
</evidence>
<organism evidence="2 3">
    <name type="scientific">Trichoderma breve</name>
    <dbReference type="NCBI Taxonomy" id="2034170"/>
    <lineage>
        <taxon>Eukaryota</taxon>
        <taxon>Fungi</taxon>
        <taxon>Dikarya</taxon>
        <taxon>Ascomycota</taxon>
        <taxon>Pezizomycotina</taxon>
        <taxon>Sordariomycetes</taxon>
        <taxon>Hypocreomycetidae</taxon>
        <taxon>Hypocreales</taxon>
        <taxon>Hypocreaceae</taxon>
        <taxon>Trichoderma</taxon>
    </lineage>
</organism>
<dbReference type="RefSeq" id="XP_056033180.1">
    <property type="nucleotide sequence ID" value="XM_056167864.1"/>
</dbReference>
<feature type="compositionally biased region" description="Low complexity" evidence="1">
    <location>
        <begin position="27"/>
        <end position="39"/>
    </location>
</feature>
<evidence type="ECO:0000313" key="3">
    <source>
        <dbReference type="Proteomes" id="UP001140511"/>
    </source>
</evidence>
<accession>A0A9W9ECH4</accession>
<feature type="region of interest" description="Disordered" evidence="1">
    <location>
        <begin position="1"/>
        <end position="39"/>
    </location>
</feature>
<proteinExistence type="predicted"/>
<protein>
    <submittedName>
        <fullName evidence="2">Uncharacterized protein</fullName>
    </submittedName>
</protein>
<comment type="caution">
    <text evidence="2">The sequence shown here is derived from an EMBL/GenBank/DDBJ whole genome shotgun (WGS) entry which is preliminary data.</text>
</comment>
<dbReference type="GeneID" id="80862552"/>
<name>A0A9W9ECH4_9HYPO</name>
<evidence type="ECO:0000313" key="2">
    <source>
        <dbReference type="EMBL" id="KAJ4864124.1"/>
    </source>
</evidence>
<dbReference type="Proteomes" id="UP001140511">
    <property type="component" value="Unassembled WGS sequence"/>
</dbReference>